<organism evidence="2 3">
    <name type="scientific">Phytophthora nicotianae P1976</name>
    <dbReference type="NCBI Taxonomy" id="1317066"/>
    <lineage>
        <taxon>Eukaryota</taxon>
        <taxon>Sar</taxon>
        <taxon>Stramenopiles</taxon>
        <taxon>Oomycota</taxon>
        <taxon>Peronosporomycetes</taxon>
        <taxon>Peronosporales</taxon>
        <taxon>Peronosporaceae</taxon>
        <taxon>Phytophthora</taxon>
    </lineage>
</organism>
<gene>
    <name evidence="2" type="ORF">F444_22246</name>
</gene>
<evidence type="ECO:0000313" key="2">
    <source>
        <dbReference type="EMBL" id="ETO59389.1"/>
    </source>
</evidence>
<accession>A0A080YYC8</accession>
<evidence type="ECO:0000256" key="1">
    <source>
        <dbReference type="SAM" id="MobiDB-lite"/>
    </source>
</evidence>
<sequence length="57" mass="6439">MLVVNTMIQESVPAGHEQPRERSSDALTHVGSRQTDCVVPQHAFEQRRLGRRGSKVR</sequence>
<comment type="caution">
    <text evidence="2">The sequence shown here is derived from an EMBL/GenBank/DDBJ whole genome shotgun (WGS) entry which is preliminary data.</text>
</comment>
<feature type="region of interest" description="Disordered" evidence="1">
    <location>
        <begin position="1"/>
        <end position="57"/>
    </location>
</feature>
<name>A0A080YYC8_PHYNI</name>
<dbReference type="Proteomes" id="UP000028582">
    <property type="component" value="Unassembled WGS sequence"/>
</dbReference>
<dbReference type="EMBL" id="ANJA01004113">
    <property type="protein sequence ID" value="ETO59389.1"/>
    <property type="molecule type" value="Genomic_DNA"/>
</dbReference>
<reference evidence="2 3" key="1">
    <citation type="submission" date="2013-11" db="EMBL/GenBank/DDBJ databases">
        <title>The Genome Sequence of Phytophthora parasitica P1976.</title>
        <authorList>
            <consortium name="The Broad Institute Genomics Platform"/>
            <person name="Russ C."/>
            <person name="Tyler B."/>
            <person name="Panabieres F."/>
            <person name="Shan W."/>
            <person name="Tripathy S."/>
            <person name="Grunwald N."/>
            <person name="Machado M."/>
            <person name="Johnson C.S."/>
            <person name="Walker B."/>
            <person name="Young S."/>
            <person name="Zeng Q."/>
            <person name="Gargeya S."/>
            <person name="Fitzgerald M."/>
            <person name="Haas B."/>
            <person name="Abouelleil A."/>
            <person name="Allen A.W."/>
            <person name="Alvarado L."/>
            <person name="Arachchi H.M."/>
            <person name="Berlin A.M."/>
            <person name="Chapman S.B."/>
            <person name="Gainer-Dewar J."/>
            <person name="Goldberg J."/>
            <person name="Griggs A."/>
            <person name="Gujja S."/>
            <person name="Hansen M."/>
            <person name="Howarth C."/>
            <person name="Imamovic A."/>
            <person name="Ireland A."/>
            <person name="Larimer J."/>
            <person name="McCowan C."/>
            <person name="Murphy C."/>
            <person name="Pearson M."/>
            <person name="Poon T.W."/>
            <person name="Priest M."/>
            <person name="Roberts A."/>
            <person name="Saif S."/>
            <person name="Shea T."/>
            <person name="Sisk P."/>
            <person name="Sykes S."/>
            <person name="Wortman J."/>
            <person name="Nusbaum C."/>
            <person name="Birren B."/>
        </authorList>
    </citation>
    <scope>NUCLEOTIDE SEQUENCE [LARGE SCALE GENOMIC DNA]</scope>
    <source>
        <strain evidence="2 3">P1976</strain>
    </source>
</reference>
<dbReference type="AlphaFoldDB" id="A0A080YYC8"/>
<protein>
    <submittedName>
        <fullName evidence="2">Uncharacterized protein</fullName>
    </submittedName>
</protein>
<proteinExistence type="predicted"/>
<evidence type="ECO:0000313" key="3">
    <source>
        <dbReference type="Proteomes" id="UP000028582"/>
    </source>
</evidence>